<keyword evidence="4" id="KW-1003">Cell membrane</keyword>
<protein>
    <recommendedName>
        <fullName evidence="3">histidine kinase</fullName>
        <ecNumber evidence="3">2.7.13.3</ecNumber>
    </recommendedName>
</protein>
<dbReference type="EC" id="2.7.13.3" evidence="3"/>
<dbReference type="InterPro" id="IPR050736">
    <property type="entry name" value="Sensor_HK_Regulatory"/>
</dbReference>
<organism evidence="15">
    <name type="scientific">uncultured Gemmatimonadaceae bacterium</name>
    <dbReference type="NCBI Taxonomy" id="246130"/>
    <lineage>
        <taxon>Bacteria</taxon>
        <taxon>Pseudomonadati</taxon>
        <taxon>Gemmatimonadota</taxon>
        <taxon>Gemmatimonadia</taxon>
        <taxon>Gemmatimonadales</taxon>
        <taxon>Gemmatimonadaceae</taxon>
        <taxon>environmental samples</taxon>
    </lineage>
</organism>
<dbReference type="PRINTS" id="PR00344">
    <property type="entry name" value="BCTRLSENSOR"/>
</dbReference>
<dbReference type="Pfam" id="PF02518">
    <property type="entry name" value="HATPase_c"/>
    <property type="match status" value="1"/>
</dbReference>
<keyword evidence="9" id="KW-0067">ATP-binding</keyword>
<dbReference type="CDD" id="cd00082">
    <property type="entry name" value="HisKA"/>
    <property type="match status" value="1"/>
</dbReference>
<dbReference type="GO" id="GO:0000155">
    <property type="term" value="F:phosphorelay sensor kinase activity"/>
    <property type="evidence" value="ECO:0007669"/>
    <property type="project" value="InterPro"/>
</dbReference>
<dbReference type="CDD" id="cd06225">
    <property type="entry name" value="HAMP"/>
    <property type="match status" value="1"/>
</dbReference>
<dbReference type="PROSITE" id="PS50885">
    <property type="entry name" value="HAMP"/>
    <property type="match status" value="1"/>
</dbReference>
<sequence>MTLRTRLALGLLAIATLLVVPLFIARRSLESFDRTMKALKSEEFSASLLLGRMRGEVENLRSAELSLFARVDSTSLSNLYMQYALLAASADSLNLVGLDNSARTIRAAIRPVPKLAQSEFAAVIRDDTAAADRLSDSLRSVITWAEVRIGAAEGELSGRMQARVDLASQQSADAREAALLAFALAALIATLVGGWLVRSISGPVRDLERGMDAVASGEFGYRLRVKPDRADEFGRLAASYTTMSAQLAELDKLKAEFVSVASHELKTPINVIGGYLQLLDEGVYGPLSPKQAEVCATISSQCDSLARLVRQLLDVSRFEAGGGKIEPRRLSLAIFLDELDRAFQVLAMQRDVHLRVTRAVGLPAEVTWDGDRINEVLGNLLSNAFKFTPRGGTVDLMAEPDGHYIQLTVRDSGAGIPPAQLPHIFKKFYQADNQAAASAKGTGLGLAISKGIVDAHGGTIAVDSTLGVGTTFTIILPEHVRAPRRATPARRLPALAGV</sequence>
<evidence type="ECO:0000256" key="11">
    <source>
        <dbReference type="ARBA" id="ARBA00023136"/>
    </source>
</evidence>
<comment type="subcellular location">
    <subcellularLocation>
        <location evidence="2">Cell membrane</location>
    </subcellularLocation>
</comment>
<dbReference type="CDD" id="cd16922">
    <property type="entry name" value="HATPase_EvgS-ArcB-TorS-like"/>
    <property type="match status" value="1"/>
</dbReference>
<evidence type="ECO:0000256" key="7">
    <source>
        <dbReference type="ARBA" id="ARBA00022741"/>
    </source>
</evidence>
<accession>A0A6J4KME1</accession>
<evidence type="ECO:0000256" key="5">
    <source>
        <dbReference type="ARBA" id="ARBA00022553"/>
    </source>
</evidence>
<dbReference type="GO" id="GO:0005886">
    <property type="term" value="C:plasma membrane"/>
    <property type="evidence" value="ECO:0007669"/>
    <property type="project" value="UniProtKB-SubCell"/>
</dbReference>
<feature type="domain" description="HAMP" evidence="14">
    <location>
        <begin position="198"/>
        <end position="252"/>
    </location>
</feature>
<dbReference type="Pfam" id="PF00512">
    <property type="entry name" value="HisKA"/>
    <property type="match status" value="1"/>
</dbReference>
<dbReference type="InterPro" id="IPR036097">
    <property type="entry name" value="HisK_dim/P_sf"/>
</dbReference>
<keyword evidence="8" id="KW-0418">Kinase</keyword>
<dbReference type="InterPro" id="IPR005467">
    <property type="entry name" value="His_kinase_dom"/>
</dbReference>
<dbReference type="PANTHER" id="PTHR43711">
    <property type="entry name" value="TWO-COMPONENT HISTIDINE KINASE"/>
    <property type="match status" value="1"/>
</dbReference>
<keyword evidence="10" id="KW-0902">Two-component regulatory system</keyword>
<evidence type="ECO:0000259" key="14">
    <source>
        <dbReference type="PROSITE" id="PS50885"/>
    </source>
</evidence>
<dbReference type="AlphaFoldDB" id="A0A6J4KME1"/>
<keyword evidence="12" id="KW-1133">Transmembrane helix</keyword>
<evidence type="ECO:0000313" key="15">
    <source>
        <dbReference type="EMBL" id="CAA9310009.1"/>
    </source>
</evidence>
<evidence type="ECO:0000259" key="13">
    <source>
        <dbReference type="PROSITE" id="PS50109"/>
    </source>
</evidence>
<keyword evidence="12" id="KW-0812">Transmembrane</keyword>
<dbReference type="Gene3D" id="3.30.565.10">
    <property type="entry name" value="Histidine kinase-like ATPase, C-terminal domain"/>
    <property type="match status" value="1"/>
</dbReference>
<evidence type="ECO:0000256" key="6">
    <source>
        <dbReference type="ARBA" id="ARBA00022679"/>
    </source>
</evidence>
<dbReference type="InterPro" id="IPR003594">
    <property type="entry name" value="HATPase_dom"/>
</dbReference>
<evidence type="ECO:0000256" key="4">
    <source>
        <dbReference type="ARBA" id="ARBA00022475"/>
    </source>
</evidence>
<reference evidence="15" key="1">
    <citation type="submission" date="2020-02" db="EMBL/GenBank/DDBJ databases">
        <authorList>
            <person name="Meier V. D."/>
        </authorList>
    </citation>
    <scope>NUCLEOTIDE SEQUENCE</scope>
    <source>
        <strain evidence="15">AVDCRST_MAG40</strain>
    </source>
</reference>
<dbReference type="SMART" id="SM00388">
    <property type="entry name" value="HisKA"/>
    <property type="match status" value="1"/>
</dbReference>
<evidence type="ECO:0000256" key="8">
    <source>
        <dbReference type="ARBA" id="ARBA00022777"/>
    </source>
</evidence>
<keyword evidence="7" id="KW-0547">Nucleotide-binding</keyword>
<comment type="catalytic activity">
    <reaction evidence="1">
        <text>ATP + protein L-histidine = ADP + protein N-phospho-L-histidine.</text>
        <dbReference type="EC" id="2.7.13.3"/>
    </reaction>
</comment>
<feature type="domain" description="Histidine kinase" evidence="13">
    <location>
        <begin position="260"/>
        <end position="480"/>
    </location>
</feature>
<dbReference type="SUPFAM" id="SSF158472">
    <property type="entry name" value="HAMP domain-like"/>
    <property type="match status" value="1"/>
</dbReference>
<dbReference type="InterPro" id="IPR003661">
    <property type="entry name" value="HisK_dim/P_dom"/>
</dbReference>
<evidence type="ECO:0000256" key="10">
    <source>
        <dbReference type="ARBA" id="ARBA00023012"/>
    </source>
</evidence>
<dbReference type="PANTHER" id="PTHR43711:SF1">
    <property type="entry name" value="HISTIDINE KINASE 1"/>
    <property type="match status" value="1"/>
</dbReference>
<gene>
    <name evidence="15" type="ORF">AVDCRST_MAG40-907</name>
</gene>
<evidence type="ECO:0000256" key="12">
    <source>
        <dbReference type="SAM" id="Phobius"/>
    </source>
</evidence>
<dbReference type="SMART" id="SM00304">
    <property type="entry name" value="HAMP"/>
    <property type="match status" value="1"/>
</dbReference>
<dbReference type="InterPro" id="IPR003660">
    <property type="entry name" value="HAMP_dom"/>
</dbReference>
<dbReference type="SUPFAM" id="SSF55874">
    <property type="entry name" value="ATPase domain of HSP90 chaperone/DNA topoisomerase II/histidine kinase"/>
    <property type="match status" value="1"/>
</dbReference>
<dbReference type="FunFam" id="3.30.565.10:FF:000023">
    <property type="entry name" value="PAS domain-containing sensor histidine kinase"/>
    <property type="match status" value="1"/>
</dbReference>
<name>A0A6J4KME1_9BACT</name>
<proteinExistence type="predicted"/>
<dbReference type="SMART" id="SM00387">
    <property type="entry name" value="HATPase_c"/>
    <property type="match status" value="1"/>
</dbReference>
<feature type="transmembrane region" description="Helical" evidence="12">
    <location>
        <begin position="177"/>
        <end position="197"/>
    </location>
</feature>
<dbReference type="PROSITE" id="PS50109">
    <property type="entry name" value="HIS_KIN"/>
    <property type="match status" value="1"/>
</dbReference>
<dbReference type="Pfam" id="PF00672">
    <property type="entry name" value="HAMP"/>
    <property type="match status" value="1"/>
</dbReference>
<dbReference type="InterPro" id="IPR004358">
    <property type="entry name" value="Sig_transdc_His_kin-like_C"/>
</dbReference>
<evidence type="ECO:0000256" key="3">
    <source>
        <dbReference type="ARBA" id="ARBA00012438"/>
    </source>
</evidence>
<keyword evidence="5" id="KW-0597">Phosphoprotein</keyword>
<evidence type="ECO:0000256" key="2">
    <source>
        <dbReference type="ARBA" id="ARBA00004236"/>
    </source>
</evidence>
<dbReference type="Gene3D" id="6.10.340.10">
    <property type="match status" value="1"/>
</dbReference>
<keyword evidence="6" id="KW-0808">Transferase</keyword>
<evidence type="ECO:0000256" key="9">
    <source>
        <dbReference type="ARBA" id="ARBA00022840"/>
    </source>
</evidence>
<dbReference type="InterPro" id="IPR036890">
    <property type="entry name" value="HATPase_C_sf"/>
</dbReference>
<dbReference type="Gene3D" id="1.10.287.130">
    <property type="match status" value="1"/>
</dbReference>
<dbReference type="GO" id="GO:0005524">
    <property type="term" value="F:ATP binding"/>
    <property type="evidence" value="ECO:0007669"/>
    <property type="project" value="UniProtKB-KW"/>
</dbReference>
<dbReference type="SUPFAM" id="SSF47384">
    <property type="entry name" value="Homodimeric domain of signal transducing histidine kinase"/>
    <property type="match status" value="1"/>
</dbReference>
<keyword evidence="11 12" id="KW-0472">Membrane</keyword>
<dbReference type="EMBL" id="CADCTX010000264">
    <property type="protein sequence ID" value="CAA9310009.1"/>
    <property type="molecule type" value="Genomic_DNA"/>
</dbReference>
<evidence type="ECO:0000256" key="1">
    <source>
        <dbReference type="ARBA" id="ARBA00000085"/>
    </source>
</evidence>